<comment type="caution">
    <text evidence="1">The sequence shown here is derived from an EMBL/GenBank/DDBJ whole genome shotgun (WGS) entry which is preliminary data.</text>
</comment>
<dbReference type="OrthoDB" id="3246760at2759"/>
<accession>A0A9P6AG59</accession>
<dbReference type="Proteomes" id="UP000886523">
    <property type="component" value="Unassembled WGS sequence"/>
</dbReference>
<keyword evidence="2" id="KW-1185">Reference proteome</keyword>
<organism evidence="1 2">
    <name type="scientific">Hydnum rufescens UP504</name>
    <dbReference type="NCBI Taxonomy" id="1448309"/>
    <lineage>
        <taxon>Eukaryota</taxon>
        <taxon>Fungi</taxon>
        <taxon>Dikarya</taxon>
        <taxon>Basidiomycota</taxon>
        <taxon>Agaricomycotina</taxon>
        <taxon>Agaricomycetes</taxon>
        <taxon>Cantharellales</taxon>
        <taxon>Hydnaceae</taxon>
        <taxon>Hydnum</taxon>
    </lineage>
</organism>
<proteinExistence type="predicted"/>
<feature type="non-terminal residue" evidence="1">
    <location>
        <position position="1"/>
    </location>
</feature>
<sequence>NLRVTLVTFYSLMEHIQDHPIFHNNSNNPQFPVVWQLTIALYHFGHYGNAASIHGVAQWAGVSEGLIVKATHQVMVSILALHDEAICWPMAGEKEDAKHWVESASYAGWRGRYCFVNGTLIPLAQKPGFHSDAYFDRKSNYSLNLQVSNPNSDSYFSYLARFHTAYYIA</sequence>
<name>A0A9P6AG59_9AGAM</name>
<dbReference type="AlphaFoldDB" id="A0A9P6AG59"/>
<protein>
    <submittedName>
        <fullName evidence="1">Uncharacterized protein</fullName>
    </submittedName>
</protein>
<gene>
    <name evidence="1" type="ORF">BS47DRAFT_1307164</name>
</gene>
<evidence type="ECO:0000313" key="2">
    <source>
        <dbReference type="Proteomes" id="UP000886523"/>
    </source>
</evidence>
<reference evidence="1" key="1">
    <citation type="journal article" date="2020" name="Nat. Commun.">
        <title>Large-scale genome sequencing of mycorrhizal fungi provides insights into the early evolution of symbiotic traits.</title>
        <authorList>
            <person name="Miyauchi S."/>
            <person name="Kiss E."/>
            <person name="Kuo A."/>
            <person name="Drula E."/>
            <person name="Kohler A."/>
            <person name="Sanchez-Garcia M."/>
            <person name="Morin E."/>
            <person name="Andreopoulos B."/>
            <person name="Barry K.W."/>
            <person name="Bonito G."/>
            <person name="Buee M."/>
            <person name="Carver A."/>
            <person name="Chen C."/>
            <person name="Cichocki N."/>
            <person name="Clum A."/>
            <person name="Culley D."/>
            <person name="Crous P.W."/>
            <person name="Fauchery L."/>
            <person name="Girlanda M."/>
            <person name="Hayes R.D."/>
            <person name="Keri Z."/>
            <person name="LaButti K."/>
            <person name="Lipzen A."/>
            <person name="Lombard V."/>
            <person name="Magnuson J."/>
            <person name="Maillard F."/>
            <person name="Murat C."/>
            <person name="Nolan M."/>
            <person name="Ohm R.A."/>
            <person name="Pangilinan J."/>
            <person name="Pereira M.F."/>
            <person name="Perotto S."/>
            <person name="Peter M."/>
            <person name="Pfister S."/>
            <person name="Riley R."/>
            <person name="Sitrit Y."/>
            <person name="Stielow J.B."/>
            <person name="Szollosi G."/>
            <person name="Zifcakova L."/>
            <person name="Stursova M."/>
            <person name="Spatafora J.W."/>
            <person name="Tedersoo L."/>
            <person name="Vaario L.M."/>
            <person name="Yamada A."/>
            <person name="Yan M."/>
            <person name="Wang P."/>
            <person name="Xu J."/>
            <person name="Bruns T."/>
            <person name="Baldrian P."/>
            <person name="Vilgalys R."/>
            <person name="Dunand C."/>
            <person name="Henrissat B."/>
            <person name="Grigoriev I.V."/>
            <person name="Hibbett D."/>
            <person name="Nagy L.G."/>
            <person name="Martin F.M."/>
        </authorList>
    </citation>
    <scope>NUCLEOTIDE SEQUENCE</scope>
    <source>
        <strain evidence="1">UP504</strain>
    </source>
</reference>
<dbReference type="EMBL" id="MU129173">
    <property type="protein sequence ID" value="KAF9505121.1"/>
    <property type="molecule type" value="Genomic_DNA"/>
</dbReference>
<evidence type="ECO:0000313" key="1">
    <source>
        <dbReference type="EMBL" id="KAF9505121.1"/>
    </source>
</evidence>